<gene>
    <name evidence="1" type="ORF">AMECASPLE_027696</name>
</gene>
<protein>
    <submittedName>
        <fullName evidence="1">Uncharacterized protein</fullName>
    </submittedName>
</protein>
<keyword evidence="2" id="KW-1185">Reference proteome</keyword>
<reference evidence="1 2" key="1">
    <citation type="submission" date="2021-06" db="EMBL/GenBank/DDBJ databases">
        <authorList>
            <person name="Palmer J.M."/>
        </authorList>
    </citation>
    <scope>NUCLEOTIDE SEQUENCE [LARGE SCALE GENOMIC DNA]</scope>
    <source>
        <strain evidence="1 2">AS_MEX2019</strain>
        <tissue evidence="1">Muscle</tissue>
    </source>
</reference>
<accession>A0ABV1A2Y0</accession>
<dbReference type="EMBL" id="JAHRIP010078194">
    <property type="protein sequence ID" value="MEQ2312125.1"/>
    <property type="molecule type" value="Genomic_DNA"/>
</dbReference>
<comment type="caution">
    <text evidence="1">The sequence shown here is derived from an EMBL/GenBank/DDBJ whole genome shotgun (WGS) entry which is preliminary data.</text>
</comment>
<sequence>MSGHLNGVAASFKRDNPAAVYVHCLNLCLEETGEKCKVMRDALDFVQEVAHIVKQSPKQSHKFQVLKHEMAPGNLPAHFLPNEMDSAHRCSEICP</sequence>
<dbReference type="Proteomes" id="UP001469553">
    <property type="component" value="Unassembled WGS sequence"/>
</dbReference>
<evidence type="ECO:0000313" key="2">
    <source>
        <dbReference type="Proteomes" id="UP001469553"/>
    </source>
</evidence>
<name>A0ABV1A2Y0_9TELE</name>
<organism evidence="1 2">
    <name type="scientific">Ameca splendens</name>
    <dbReference type="NCBI Taxonomy" id="208324"/>
    <lineage>
        <taxon>Eukaryota</taxon>
        <taxon>Metazoa</taxon>
        <taxon>Chordata</taxon>
        <taxon>Craniata</taxon>
        <taxon>Vertebrata</taxon>
        <taxon>Euteleostomi</taxon>
        <taxon>Actinopterygii</taxon>
        <taxon>Neopterygii</taxon>
        <taxon>Teleostei</taxon>
        <taxon>Neoteleostei</taxon>
        <taxon>Acanthomorphata</taxon>
        <taxon>Ovalentaria</taxon>
        <taxon>Atherinomorphae</taxon>
        <taxon>Cyprinodontiformes</taxon>
        <taxon>Goodeidae</taxon>
        <taxon>Ameca</taxon>
    </lineage>
</organism>
<evidence type="ECO:0000313" key="1">
    <source>
        <dbReference type="EMBL" id="MEQ2312125.1"/>
    </source>
</evidence>
<proteinExistence type="predicted"/>